<feature type="repeat" description="ANK" evidence="1">
    <location>
        <begin position="311"/>
        <end position="343"/>
    </location>
</feature>
<gene>
    <name evidence="4" type="ORF">C1SCF055_LOCUS24416</name>
</gene>
<evidence type="ECO:0000313" key="4">
    <source>
        <dbReference type="EMBL" id="CAI3998086.1"/>
    </source>
</evidence>
<comment type="caution">
    <text evidence="4">The sequence shown here is derived from an EMBL/GenBank/DDBJ whole genome shotgun (WGS) entry which is preliminary data.</text>
</comment>
<dbReference type="PROSITE" id="PS50088">
    <property type="entry name" value="ANK_REPEAT"/>
    <property type="match status" value="1"/>
</dbReference>
<name>A0A9P1CVC6_9DINO</name>
<organism evidence="4">
    <name type="scientific">Cladocopium goreaui</name>
    <dbReference type="NCBI Taxonomy" id="2562237"/>
    <lineage>
        <taxon>Eukaryota</taxon>
        <taxon>Sar</taxon>
        <taxon>Alveolata</taxon>
        <taxon>Dinophyceae</taxon>
        <taxon>Suessiales</taxon>
        <taxon>Symbiodiniaceae</taxon>
        <taxon>Cladocopium</taxon>
    </lineage>
</organism>
<proteinExistence type="predicted"/>
<evidence type="ECO:0000313" key="7">
    <source>
        <dbReference type="Proteomes" id="UP001152797"/>
    </source>
</evidence>
<dbReference type="InterPro" id="IPR052391">
    <property type="entry name" value="E3_Ligase-Neurotoxin"/>
</dbReference>
<feature type="region of interest" description="Disordered" evidence="2">
    <location>
        <begin position="140"/>
        <end position="185"/>
    </location>
</feature>
<feature type="transmembrane region" description="Helical" evidence="3">
    <location>
        <begin position="629"/>
        <end position="651"/>
    </location>
</feature>
<reference evidence="5" key="2">
    <citation type="submission" date="2024-04" db="EMBL/GenBank/DDBJ databases">
        <authorList>
            <person name="Chen Y."/>
            <person name="Shah S."/>
            <person name="Dougan E. K."/>
            <person name="Thang M."/>
            <person name="Chan C."/>
        </authorList>
    </citation>
    <scope>NUCLEOTIDE SEQUENCE [LARGE SCALE GENOMIC DNA]</scope>
</reference>
<dbReference type="EMBL" id="CAMXCT010002426">
    <property type="protein sequence ID" value="CAI3998086.1"/>
    <property type="molecule type" value="Genomic_DNA"/>
</dbReference>
<feature type="transmembrane region" description="Helical" evidence="3">
    <location>
        <begin position="860"/>
        <end position="881"/>
    </location>
</feature>
<dbReference type="AlphaFoldDB" id="A0A9P1CVC6"/>
<accession>A0A9P1CVC6</accession>
<dbReference type="Pfam" id="PF12796">
    <property type="entry name" value="Ank_2"/>
    <property type="match status" value="1"/>
</dbReference>
<evidence type="ECO:0000313" key="5">
    <source>
        <dbReference type="EMBL" id="CAL1151461.1"/>
    </source>
</evidence>
<keyword evidence="7" id="KW-1185">Reference proteome</keyword>
<feature type="transmembrane region" description="Helical" evidence="3">
    <location>
        <begin position="599"/>
        <end position="617"/>
    </location>
</feature>
<keyword evidence="1" id="KW-0040">ANK repeat</keyword>
<dbReference type="SMART" id="SM00248">
    <property type="entry name" value="ANK"/>
    <property type="match status" value="3"/>
</dbReference>
<protein>
    <submittedName>
        <fullName evidence="6">Ion transport domain-containing protein</fullName>
    </submittedName>
</protein>
<evidence type="ECO:0000256" key="3">
    <source>
        <dbReference type="SAM" id="Phobius"/>
    </source>
</evidence>
<dbReference type="Gene3D" id="1.25.40.20">
    <property type="entry name" value="Ankyrin repeat-containing domain"/>
    <property type="match status" value="2"/>
</dbReference>
<dbReference type="InterPro" id="IPR036770">
    <property type="entry name" value="Ankyrin_rpt-contain_sf"/>
</dbReference>
<dbReference type="Proteomes" id="UP001152797">
    <property type="component" value="Unassembled WGS sequence"/>
</dbReference>
<feature type="transmembrane region" description="Helical" evidence="3">
    <location>
        <begin position="657"/>
        <end position="675"/>
    </location>
</feature>
<dbReference type="PANTHER" id="PTHR24133:SF40">
    <property type="entry name" value="ANKYRIN REPEAT DOMAIN 44"/>
    <property type="match status" value="1"/>
</dbReference>
<keyword evidence="3" id="KW-0472">Membrane</keyword>
<reference evidence="4" key="1">
    <citation type="submission" date="2022-10" db="EMBL/GenBank/DDBJ databases">
        <authorList>
            <person name="Chen Y."/>
            <person name="Dougan E. K."/>
            <person name="Chan C."/>
            <person name="Rhodes N."/>
            <person name="Thang M."/>
        </authorList>
    </citation>
    <scope>NUCLEOTIDE SEQUENCE</scope>
</reference>
<keyword evidence="3" id="KW-1133">Transmembrane helix</keyword>
<dbReference type="SUPFAM" id="SSF48403">
    <property type="entry name" value="Ankyrin repeat"/>
    <property type="match status" value="1"/>
</dbReference>
<evidence type="ECO:0000256" key="1">
    <source>
        <dbReference type="PROSITE-ProRule" id="PRU00023"/>
    </source>
</evidence>
<evidence type="ECO:0000256" key="2">
    <source>
        <dbReference type="SAM" id="MobiDB-lite"/>
    </source>
</evidence>
<dbReference type="PANTHER" id="PTHR24133">
    <property type="entry name" value="ANKYRIN DOMAIN-CONTAINING"/>
    <property type="match status" value="1"/>
</dbReference>
<dbReference type="EMBL" id="CAMXCT030002426">
    <property type="protein sequence ID" value="CAL4785398.1"/>
    <property type="molecule type" value="Genomic_DNA"/>
</dbReference>
<dbReference type="EMBL" id="CAMXCT020002426">
    <property type="protein sequence ID" value="CAL1151461.1"/>
    <property type="molecule type" value="Genomic_DNA"/>
</dbReference>
<feature type="non-terminal residue" evidence="4">
    <location>
        <position position="931"/>
    </location>
</feature>
<evidence type="ECO:0000313" key="6">
    <source>
        <dbReference type="EMBL" id="CAL4785398.1"/>
    </source>
</evidence>
<keyword evidence="3" id="KW-0812">Transmembrane</keyword>
<feature type="transmembrane region" description="Helical" evidence="3">
    <location>
        <begin position="743"/>
        <end position="762"/>
    </location>
</feature>
<dbReference type="InterPro" id="IPR002110">
    <property type="entry name" value="Ankyrin_rpt"/>
</dbReference>
<dbReference type="PROSITE" id="PS50297">
    <property type="entry name" value="ANK_REP_REGION"/>
    <property type="match status" value="1"/>
</dbReference>
<sequence>MRSNQVLGDLRAAADDDFSNEVLQTKLPETPASLHPADLTDAAPLLCLELKALQCVRSLSDSPDNFRPSTSEVRAFNHQQTGQSWIVDPAEGEARRNSKRFHTSAVDELDDLEVQGFGSDREEGSDEEKQVEEYKVTVTLADGKDSSDSSDGATKLPLTMAKLETLTDRRSDGEDSSELPQLVRSQSVQSLTSNLYALAEELHARKAEVVSSPCRIFTDQDLKKDTSGEFASLVQSVLNMDLERVQELSDTGVSVNMALREEGKGTVHFSTLLHTVCDLPRHPDEEARSRCVRIIEILISAKANINPRNSKGSTPLMCACRQKNIEVVKLLISHSARVHPCDERGHSCLNWAAALREEELPLQSSSPRELQPDDEERSSYLVELLMVATVQEQKERTRKEKAAAVSHPTKRRTSLALGEMKEASQQEQLVAYSEALKIIEPKSFPPLRMAVMQQNVSAALVMMACGAAPIWLHDAVRVGSLDLVRALLHFDADPAKQDTSGASSIDTAVQLGSPMEIVEMLRQNVHKTRRVSESNIIPRRISVASAISIRSLFKEPRSPSSREAFLAREQSVNGVLCKVEQNGKRALGHKTEKKYEKGILIAFKCATFVVLFMALYLPDIYVITDSDYLSLDVLLTLIFIFFSTDCAIQVIGFGKAYICSFFFIMDVIGTLSLLVEFSAVKTQMQANNLTQNSVVMRATRAAKIGARAGRLTRLVKLMRFLPFLRKRKQVAEESTAKVISSRLISRVSSVVACLIIFSVQVLPLPGTLSMPAQDFSIQMWTEHLRRSLEDGDDAVAVNDLVSEFRAFYHAKTSYQPYSFMNGTQVLWQRRGPALADRSMRIQYGNAIVHFDFSHQVHLEAGMNMIVITLTIFLMVTFSLLISRAVSKHALTPLEILLLKVRKIGRLIWLQVESLQSHFSHGNTKSANNEFA</sequence>